<evidence type="ECO:0000256" key="2">
    <source>
        <dbReference type="ARBA" id="ARBA00004496"/>
    </source>
</evidence>
<feature type="domain" description="Mur ligase central" evidence="22">
    <location>
        <begin position="125"/>
        <end position="305"/>
    </location>
</feature>
<evidence type="ECO:0000256" key="5">
    <source>
        <dbReference type="ARBA" id="ARBA00012211"/>
    </source>
</evidence>
<evidence type="ECO:0000256" key="9">
    <source>
        <dbReference type="ARBA" id="ARBA00022618"/>
    </source>
</evidence>
<dbReference type="EC" id="6.3.2.8" evidence="5 19"/>
<feature type="binding site" evidence="19">
    <location>
        <begin position="127"/>
        <end position="133"/>
    </location>
    <ligand>
        <name>ATP</name>
        <dbReference type="ChEBI" id="CHEBI:30616"/>
    </ligand>
</feature>
<dbReference type="GO" id="GO:0008763">
    <property type="term" value="F:UDP-N-acetylmuramate-L-alanine ligase activity"/>
    <property type="evidence" value="ECO:0007669"/>
    <property type="project" value="UniProtKB-UniRule"/>
</dbReference>
<dbReference type="InterPro" id="IPR004101">
    <property type="entry name" value="Mur_ligase_C"/>
</dbReference>
<dbReference type="Pfam" id="PF08245">
    <property type="entry name" value="Mur_ligase_M"/>
    <property type="match status" value="1"/>
</dbReference>
<dbReference type="SUPFAM" id="SSF53244">
    <property type="entry name" value="MurD-like peptide ligases, peptide-binding domain"/>
    <property type="match status" value="1"/>
</dbReference>
<keyword evidence="9 19" id="KW-0132">Cell division</keyword>
<evidence type="ECO:0000256" key="14">
    <source>
        <dbReference type="ARBA" id="ARBA00023306"/>
    </source>
</evidence>
<evidence type="ECO:0000256" key="12">
    <source>
        <dbReference type="ARBA" id="ARBA00022960"/>
    </source>
</evidence>
<evidence type="ECO:0000256" key="19">
    <source>
        <dbReference type="HAMAP-Rule" id="MF_00046"/>
    </source>
</evidence>
<dbReference type="GO" id="GO:0051301">
    <property type="term" value="P:cell division"/>
    <property type="evidence" value="ECO:0007669"/>
    <property type="project" value="UniProtKB-KW"/>
</dbReference>
<evidence type="ECO:0000259" key="20">
    <source>
        <dbReference type="Pfam" id="PF01225"/>
    </source>
</evidence>
<dbReference type="Pfam" id="PF02875">
    <property type="entry name" value="Mur_ligase_C"/>
    <property type="match status" value="1"/>
</dbReference>
<dbReference type="PANTHER" id="PTHR43445:SF3">
    <property type="entry name" value="UDP-N-ACETYLMURAMATE--L-ALANINE LIGASE"/>
    <property type="match status" value="1"/>
</dbReference>
<dbReference type="eggNOG" id="COG0773">
    <property type="taxonomic scope" value="Bacteria"/>
</dbReference>
<evidence type="ECO:0000256" key="17">
    <source>
        <dbReference type="ARBA" id="ARBA00060592"/>
    </source>
</evidence>
<dbReference type="STRING" id="762983.HMPREF9444_01372"/>
<evidence type="ECO:0000256" key="10">
    <source>
        <dbReference type="ARBA" id="ARBA00022741"/>
    </source>
</evidence>
<dbReference type="NCBIfam" id="TIGR01082">
    <property type="entry name" value="murC"/>
    <property type="match status" value="1"/>
</dbReference>
<comment type="subcellular location">
    <subcellularLocation>
        <location evidence="2 19">Cytoplasm</location>
    </subcellularLocation>
</comment>
<evidence type="ECO:0000256" key="16">
    <source>
        <dbReference type="ARBA" id="ARBA00047833"/>
    </source>
</evidence>
<dbReference type="AlphaFoldDB" id="E8LKX2"/>
<dbReference type="GO" id="GO:0005524">
    <property type="term" value="F:ATP binding"/>
    <property type="evidence" value="ECO:0007669"/>
    <property type="project" value="UniProtKB-UniRule"/>
</dbReference>
<comment type="caution">
    <text evidence="23">The sequence shown here is derived from an EMBL/GenBank/DDBJ whole genome shotgun (WGS) entry which is preliminary data.</text>
</comment>
<dbReference type="InterPro" id="IPR005758">
    <property type="entry name" value="UDP-N-AcMur_Ala_ligase_MurC"/>
</dbReference>
<dbReference type="GO" id="GO:0071555">
    <property type="term" value="P:cell wall organization"/>
    <property type="evidence" value="ECO:0007669"/>
    <property type="project" value="UniProtKB-KW"/>
</dbReference>
<evidence type="ECO:0000256" key="1">
    <source>
        <dbReference type="ARBA" id="ARBA00003921"/>
    </source>
</evidence>
<protein>
    <recommendedName>
        <fullName evidence="6 19">UDP-N-acetylmuramate--L-alanine ligase</fullName>
        <ecNumber evidence="5 19">6.3.2.8</ecNumber>
    </recommendedName>
    <alternativeName>
        <fullName evidence="18 19">UDP-N-acetylmuramoyl-L-alanine synthetase</fullName>
    </alternativeName>
</protein>
<evidence type="ECO:0000259" key="22">
    <source>
        <dbReference type="Pfam" id="PF08245"/>
    </source>
</evidence>
<dbReference type="HAMAP" id="MF_00046">
    <property type="entry name" value="MurC"/>
    <property type="match status" value="1"/>
</dbReference>
<dbReference type="PANTHER" id="PTHR43445">
    <property type="entry name" value="UDP-N-ACETYLMURAMATE--L-ALANINE LIGASE-RELATED"/>
    <property type="match status" value="1"/>
</dbReference>
<dbReference type="Gene3D" id="3.90.190.20">
    <property type="entry name" value="Mur ligase, C-terminal domain"/>
    <property type="match status" value="1"/>
</dbReference>
<keyword evidence="12 19" id="KW-0133">Cell shape</keyword>
<evidence type="ECO:0000256" key="7">
    <source>
        <dbReference type="ARBA" id="ARBA00022490"/>
    </source>
</evidence>
<comment type="pathway">
    <text evidence="3 19">Cell wall biogenesis; peptidoglycan biosynthesis.</text>
</comment>
<evidence type="ECO:0000256" key="11">
    <source>
        <dbReference type="ARBA" id="ARBA00022840"/>
    </source>
</evidence>
<dbReference type="HOGENOM" id="CLU_028104_2_2_6"/>
<name>E8LKX2_SUCHY</name>
<dbReference type="FunFam" id="3.40.1190.10:FF:000001">
    <property type="entry name" value="UDP-N-acetylmuramate--L-alanine ligase"/>
    <property type="match status" value="1"/>
</dbReference>
<organism evidence="23 24">
    <name type="scientific">Succinatimonas hippei (strain DSM 22608 / JCM 16073 / KCTC 15190 / YIT 12066)</name>
    <dbReference type="NCBI Taxonomy" id="762983"/>
    <lineage>
        <taxon>Bacteria</taxon>
        <taxon>Pseudomonadati</taxon>
        <taxon>Pseudomonadota</taxon>
        <taxon>Gammaproteobacteria</taxon>
        <taxon>Aeromonadales</taxon>
        <taxon>Succinivibrionaceae</taxon>
        <taxon>Succinatimonas</taxon>
    </lineage>
</organism>
<dbReference type="Gene3D" id="3.40.50.720">
    <property type="entry name" value="NAD(P)-binding Rossmann-like Domain"/>
    <property type="match status" value="1"/>
</dbReference>
<keyword evidence="11 19" id="KW-0067">ATP-binding</keyword>
<evidence type="ECO:0000256" key="15">
    <source>
        <dbReference type="ARBA" id="ARBA00023316"/>
    </source>
</evidence>
<dbReference type="GO" id="GO:0009252">
    <property type="term" value="P:peptidoglycan biosynthetic process"/>
    <property type="evidence" value="ECO:0007669"/>
    <property type="project" value="UniProtKB-UniRule"/>
</dbReference>
<dbReference type="SUPFAM" id="SSF51984">
    <property type="entry name" value="MurCD N-terminal domain"/>
    <property type="match status" value="1"/>
</dbReference>
<dbReference type="EMBL" id="AEVO01000077">
    <property type="protein sequence ID" value="EFY06831.1"/>
    <property type="molecule type" value="Genomic_DNA"/>
</dbReference>
<comment type="pathway">
    <text evidence="17">Glycan biosynthesis.</text>
</comment>
<dbReference type="Gene3D" id="3.40.1190.10">
    <property type="entry name" value="Mur-like, catalytic domain"/>
    <property type="match status" value="1"/>
</dbReference>
<gene>
    <name evidence="19 23" type="primary">murC</name>
    <name evidence="23" type="ORF">HMPREF9444_01372</name>
</gene>
<evidence type="ECO:0000256" key="18">
    <source>
        <dbReference type="ARBA" id="ARBA00079022"/>
    </source>
</evidence>
<feature type="domain" description="Mur ligase N-terminal catalytic" evidence="20">
    <location>
        <begin position="22"/>
        <end position="121"/>
    </location>
</feature>
<keyword evidence="24" id="KW-1185">Reference proteome</keyword>
<dbReference type="Pfam" id="PF01225">
    <property type="entry name" value="Mur_ligase"/>
    <property type="match status" value="1"/>
</dbReference>
<evidence type="ECO:0000256" key="6">
    <source>
        <dbReference type="ARBA" id="ARBA00021749"/>
    </source>
</evidence>
<evidence type="ECO:0000256" key="8">
    <source>
        <dbReference type="ARBA" id="ARBA00022598"/>
    </source>
</evidence>
<accession>E8LKX2</accession>
<reference evidence="23 24" key="1">
    <citation type="submission" date="2011-01" db="EMBL/GenBank/DDBJ databases">
        <authorList>
            <person name="Weinstock G."/>
            <person name="Sodergren E."/>
            <person name="Clifton S."/>
            <person name="Fulton L."/>
            <person name="Fulton B."/>
            <person name="Courtney L."/>
            <person name="Fronick C."/>
            <person name="Harrison M."/>
            <person name="Strong C."/>
            <person name="Farmer C."/>
            <person name="Delahaunty K."/>
            <person name="Markovic C."/>
            <person name="Hall O."/>
            <person name="Minx P."/>
            <person name="Tomlinson C."/>
            <person name="Mitreva M."/>
            <person name="Hou S."/>
            <person name="Chen J."/>
            <person name="Wollam A."/>
            <person name="Pepin K.H."/>
            <person name="Johnson M."/>
            <person name="Bhonagiri V."/>
            <person name="Zhang X."/>
            <person name="Suruliraj S."/>
            <person name="Warren W."/>
            <person name="Chinwalla A."/>
            <person name="Mardis E.R."/>
            <person name="Wilson R.K."/>
        </authorList>
    </citation>
    <scope>NUCLEOTIDE SEQUENCE [LARGE SCALE GENOMIC DNA]</scope>
    <source>
        <strain evidence="24">DSM 22608 / JCM 16073 / KCTC 15190 / YIT 12066</strain>
    </source>
</reference>
<keyword evidence="14 19" id="KW-0131">Cell cycle</keyword>
<dbReference type="UniPathway" id="UPA00219"/>
<evidence type="ECO:0000313" key="23">
    <source>
        <dbReference type="EMBL" id="EFY06831.1"/>
    </source>
</evidence>
<dbReference type="InterPro" id="IPR036565">
    <property type="entry name" value="Mur-like_cat_sf"/>
</dbReference>
<dbReference type="InterPro" id="IPR013221">
    <property type="entry name" value="Mur_ligase_cen"/>
</dbReference>
<dbReference type="InterPro" id="IPR036615">
    <property type="entry name" value="Mur_ligase_C_dom_sf"/>
</dbReference>
<sequence length="479" mass="52647">MMENVKQEVEKVFIPLMHKVKRIHFVGIGGAGMCGIAEVLRNEGYSVSGSDIAASKVTKRLEDLGIDVFIGHRAENIEGASVVVVSSAIHQGNPEVNAAIEKRIPVVRRAEMLGELMRYRYGIAVAGTHGKTTTTSLISSIFAEAGLDPTFVIGGLLNSAGTNARLGSSRYLIAEADESDASFLHLQPMMTVVTNIEADHLETYGGDFSKLEDTFIEFLHNLPFYGVAVVCNDDPVIRKLMPRIGRAVVTYGTIEGSDLQVVDYEQKEAGSTFTVLRKNASPLKIELNLPGIHMAKNAAAAIAVAMEEGIDDDSIKRALKNFAGVGRRFQRYGKLMSPQGIVSLVDDYGHHPSEVQATIDAVRRGWPNRRLVMVFQPHRYTRTRDLYEDFIRVLQQVDELVLLEVYPAGEDPIQGADGRHLCRSIRAKGKLEPHFARDVAEVPEILDHIVKENDIVLTQGAGNVVQVAGILKDRWKNGL</sequence>
<evidence type="ECO:0000256" key="4">
    <source>
        <dbReference type="ARBA" id="ARBA00010416"/>
    </source>
</evidence>
<dbReference type="FunFam" id="3.40.50.720:FF:000046">
    <property type="entry name" value="UDP-N-acetylmuramate--L-alanine ligase"/>
    <property type="match status" value="1"/>
</dbReference>
<evidence type="ECO:0000256" key="13">
    <source>
        <dbReference type="ARBA" id="ARBA00022984"/>
    </source>
</evidence>
<keyword evidence="15 19" id="KW-0961">Cell wall biogenesis/degradation</keyword>
<dbReference type="GO" id="GO:0008360">
    <property type="term" value="P:regulation of cell shape"/>
    <property type="evidence" value="ECO:0007669"/>
    <property type="project" value="UniProtKB-KW"/>
</dbReference>
<proteinExistence type="inferred from homology"/>
<comment type="function">
    <text evidence="1 19">Cell wall formation.</text>
</comment>
<dbReference type="Proteomes" id="UP000018458">
    <property type="component" value="Unassembled WGS sequence"/>
</dbReference>
<dbReference type="GO" id="GO:0005737">
    <property type="term" value="C:cytoplasm"/>
    <property type="evidence" value="ECO:0007669"/>
    <property type="project" value="UniProtKB-SubCell"/>
</dbReference>
<evidence type="ECO:0000256" key="3">
    <source>
        <dbReference type="ARBA" id="ARBA00004752"/>
    </source>
</evidence>
<keyword evidence="7 19" id="KW-0963">Cytoplasm</keyword>
<evidence type="ECO:0000313" key="24">
    <source>
        <dbReference type="Proteomes" id="UP000018458"/>
    </source>
</evidence>
<keyword evidence="8 19" id="KW-0436">Ligase</keyword>
<dbReference type="InterPro" id="IPR050061">
    <property type="entry name" value="MurCDEF_pg_biosynth"/>
</dbReference>
<keyword evidence="10 19" id="KW-0547">Nucleotide-binding</keyword>
<comment type="catalytic activity">
    <reaction evidence="16 19">
        <text>UDP-N-acetyl-alpha-D-muramate + L-alanine + ATP = UDP-N-acetyl-alpha-D-muramoyl-L-alanine + ADP + phosphate + H(+)</text>
        <dbReference type="Rhea" id="RHEA:23372"/>
        <dbReference type="ChEBI" id="CHEBI:15378"/>
        <dbReference type="ChEBI" id="CHEBI:30616"/>
        <dbReference type="ChEBI" id="CHEBI:43474"/>
        <dbReference type="ChEBI" id="CHEBI:57972"/>
        <dbReference type="ChEBI" id="CHEBI:70757"/>
        <dbReference type="ChEBI" id="CHEBI:83898"/>
        <dbReference type="ChEBI" id="CHEBI:456216"/>
        <dbReference type="EC" id="6.3.2.8"/>
    </reaction>
</comment>
<dbReference type="InterPro" id="IPR000713">
    <property type="entry name" value="Mur_ligase_N"/>
</dbReference>
<dbReference type="SUPFAM" id="SSF53623">
    <property type="entry name" value="MurD-like peptide ligases, catalytic domain"/>
    <property type="match status" value="1"/>
</dbReference>
<feature type="domain" description="Mur ligase C-terminal" evidence="21">
    <location>
        <begin position="327"/>
        <end position="462"/>
    </location>
</feature>
<keyword evidence="13 19" id="KW-0573">Peptidoglycan synthesis</keyword>
<evidence type="ECO:0000259" key="21">
    <source>
        <dbReference type="Pfam" id="PF02875"/>
    </source>
</evidence>
<comment type="similarity">
    <text evidence="4 19">Belongs to the MurCDEF family.</text>
</comment>